<feature type="region of interest" description="Disordered" evidence="1">
    <location>
        <begin position="57"/>
        <end position="76"/>
    </location>
</feature>
<accession>A0A0F9CQM3</accession>
<reference evidence="2" key="1">
    <citation type="journal article" date="2015" name="Nature">
        <title>Complex archaea that bridge the gap between prokaryotes and eukaryotes.</title>
        <authorList>
            <person name="Spang A."/>
            <person name="Saw J.H."/>
            <person name="Jorgensen S.L."/>
            <person name="Zaremba-Niedzwiedzka K."/>
            <person name="Martijn J."/>
            <person name="Lind A.E."/>
            <person name="van Eijk R."/>
            <person name="Schleper C."/>
            <person name="Guy L."/>
            <person name="Ettema T.J."/>
        </authorList>
    </citation>
    <scope>NUCLEOTIDE SEQUENCE</scope>
</reference>
<evidence type="ECO:0000256" key="1">
    <source>
        <dbReference type="SAM" id="MobiDB-lite"/>
    </source>
</evidence>
<evidence type="ECO:0008006" key="3">
    <source>
        <dbReference type="Google" id="ProtNLM"/>
    </source>
</evidence>
<name>A0A0F9CQM3_9ZZZZ</name>
<comment type="caution">
    <text evidence="2">The sequence shown here is derived from an EMBL/GenBank/DDBJ whole genome shotgun (WGS) entry which is preliminary data.</text>
</comment>
<dbReference type="AlphaFoldDB" id="A0A0F9CQM3"/>
<dbReference type="EMBL" id="LAZR01032158">
    <property type="protein sequence ID" value="KKL51688.1"/>
    <property type="molecule type" value="Genomic_DNA"/>
</dbReference>
<organism evidence="2">
    <name type="scientific">marine sediment metagenome</name>
    <dbReference type="NCBI Taxonomy" id="412755"/>
    <lineage>
        <taxon>unclassified sequences</taxon>
        <taxon>metagenomes</taxon>
        <taxon>ecological metagenomes</taxon>
    </lineage>
</organism>
<sequence length="142" mass="16564">MIICGIDGEKWYYLNGKKIHKLKRCLCVDCGKIRYVQKVNNLCVKCSSKRTALLRDQRGEKNPSWKGNKAKKRSGNARALRLYPKLDKCNYCCSDADVRHHIDTNTTNNAKTNILELCHKCHNKIHEKQRDIKGRFRKVTIF</sequence>
<evidence type="ECO:0000313" key="2">
    <source>
        <dbReference type="EMBL" id="KKL51688.1"/>
    </source>
</evidence>
<protein>
    <recommendedName>
        <fullName evidence="3">HNH nuclease domain-containing protein</fullName>
    </recommendedName>
</protein>
<gene>
    <name evidence="2" type="ORF">LCGC14_2292950</name>
</gene>
<proteinExistence type="predicted"/>